<proteinExistence type="predicted"/>
<feature type="compositionally biased region" description="Basic residues" evidence="1">
    <location>
        <begin position="100"/>
        <end position="126"/>
    </location>
</feature>
<dbReference type="PANTHER" id="PTHR36320:SF1">
    <property type="entry name" value="OS04G0611300 PROTEIN"/>
    <property type="match status" value="1"/>
</dbReference>
<accession>A0A2N9FHY1</accession>
<feature type="region of interest" description="Disordered" evidence="1">
    <location>
        <begin position="87"/>
        <end position="126"/>
    </location>
</feature>
<dbReference type="EMBL" id="OIVN01000876">
    <property type="protein sequence ID" value="SPC86778.1"/>
    <property type="molecule type" value="Genomic_DNA"/>
</dbReference>
<dbReference type="AlphaFoldDB" id="A0A2N9FHY1"/>
<gene>
    <name evidence="2" type="ORF">FSB_LOCUS14660</name>
</gene>
<reference evidence="2" key="1">
    <citation type="submission" date="2018-02" db="EMBL/GenBank/DDBJ databases">
        <authorList>
            <person name="Cohen D.B."/>
            <person name="Kent A.D."/>
        </authorList>
    </citation>
    <scope>NUCLEOTIDE SEQUENCE</scope>
</reference>
<evidence type="ECO:0000313" key="2">
    <source>
        <dbReference type="EMBL" id="SPC86778.1"/>
    </source>
</evidence>
<organism evidence="2">
    <name type="scientific">Fagus sylvatica</name>
    <name type="common">Beechnut</name>
    <dbReference type="NCBI Taxonomy" id="28930"/>
    <lineage>
        <taxon>Eukaryota</taxon>
        <taxon>Viridiplantae</taxon>
        <taxon>Streptophyta</taxon>
        <taxon>Embryophyta</taxon>
        <taxon>Tracheophyta</taxon>
        <taxon>Spermatophyta</taxon>
        <taxon>Magnoliopsida</taxon>
        <taxon>eudicotyledons</taxon>
        <taxon>Gunneridae</taxon>
        <taxon>Pentapetalae</taxon>
        <taxon>rosids</taxon>
        <taxon>fabids</taxon>
        <taxon>Fagales</taxon>
        <taxon>Fagaceae</taxon>
        <taxon>Fagus</taxon>
    </lineage>
</organism>
<sequence length="126" mass="13804">MAKSLRSKREKRLRAIRREIVEPLYETKDAAKLAAQEAALAAPKVPVRLPPSSATTAAMDLATTNTDSTSAATTFSFNAMEVEMADGNQSMGSLKPVRGIGKKSKRKFKMSKSKRRGKGIRRKSHI</sequence>
<evidence type="ECO:0000256" key="1">
    <source>
        <dbReference type="SAM" id="MobiDB-lite"/>
    </source>
</evidence>
<protein>
    <submittedName>
        <fullName evidence="2">Uncharacterized protein</fullName>
    </submittedName>
</protein>
<name>A0A2N9FHY1_FAGSY</name>
<dbReference type="PANTHER" id="PTHR36320">
    <property type="entry name" value="OS04G0611300 PROTEIN"/>
    <property type="match status" value="1"/>
</dbReference>